<dbReference type="PANTHER" id="PTHR46580">
    <property type="entry name" value="SENSOR KINASE-RELATED"/>
    <property type="match status" value="1"/>
</dbReference>
<evidence type="ECO:0000313" key="6">
    <source>
        <dbReference type="Proteomes" id="UP001501294"/>
    </source>
</evidence>
<dbReference type="Pfam" id="PF16640">
    <property type="entry name" value="Big_3_5"/>
    <property type="match status" value="1"/>
</dbReference>
<dbReference type="Gene3D" id="2.60.40.2810">
    <property type="match status" value="1"/>
</dbReference>
<keyword evidence="2" id="KW-0472">Membrane</keyword>
<organism evidence="5 6">
    <name type="scientific">Kangiella taiwanensis</name>
    <dbReference type="NCBI Taxonomy" id="1079179"/>
    <lineage>
        <taxon>Bacteria</taxon>
        <taxon>Pseudomonadati</taxon>
        <taxon>Pseudomonadota</taxon>
        <taxon>Gammaproteobacteria</taxon>
        <taxon>Kangiellales</taxon>
        <taxon>Kangiellaceae</taxon>
        <taxon>Kangiella</taxon>
    </lineage>
</organism>
<dbReference type="PANTHER" id="PTHR46580:SF4">
    <property type="entry name" value="ATP_GTP-BINDING PROTEIN"/>
    <property type="match status" value="1"/>
</dbReference>
<evidence type="ECO:0000313" key="5">
    <source>
        <dbReference type="EMBL" id="GAA4346587.1"/>
    </source>
</evidence>
<feature type="domain" description="Cadherin" evidence="4">
    <location>
        <begin position="364"/>
        <end position="477"/>
    </location>
</feature>
<keyword evidence="2" id="KW-1133">Transmembrane helix</keyword>
<dbReference type="SMART" id="SM00736">
    <property type="entry name" value="CADG"/>
    <property type="match status" value="3"/>
</dbReference>
<dbReference type="InterPro" id="IPR001434">
    <property type="entry name" value="OmcB-like_DUF11"/>
</dbReference>
<dbReference type="InterPro" id="IPR015919">
    <property type="entry name" value="Cadherin-like_sf"/>
</dbReference>
<keyword evidence="6" id="KW-1185">Reference proteome</keyword>
<gene>
    <name evidence="5" type="ORF">GCM10023150_08140</name>
</gene>
<dbReference type="InterPro" id="IPR006644">
    <property type="entry name" value="Cadg"/>
</dbReference>
<proteinExistence type="predicted"/>
<dbReference type="InterPro" id="IPR002126">
    <property type="entry name" value="Cadherin-like_dom"/>
</dbReference>
<dbReference type="InterPro" id="IPR028994">
    <property type="entry name" value="Integrin_alpha_N"/>
</dbReference>
<dbReference type="Pfam" id="PF17963">
    <property type="entry name" value="Big_9"/>
    <property type="match status" value="2"/>
</dbReference>
<evidence type="ECO:0000256" key="1">
    <source>
        <dbReference type="ARBA" id="ARBA00022729"/>
    </source>
</evidence>
<keyword evidence="1 3" id="KW-0732">Signal</keyword>
<sequence>MSRRNIGLGLLSVISIMTLSAHAAPQINLGNLPAGKKVTISYDVTINSDTPGNEVSSQAVVTGDNFADVSSDDPDTVALADVTITTVDAADTSLQLIASDTTPTTSENVTFTATVDTTDSSLETPTGNVEFRIDGGSATVVALDASGVATYDSAFSTGNYNVTADYIGNTENKSSSNNINVLTSAANTTTNITAVSPSSIYPGDTVTVNYAVTVDPVAGGIPVSGTVEVTDGVDSCTASASAGSCMLQFTTPGNKDLIATFTSGSTELNNSVSSVYSITAINNAPILSAIGNQTVEATNTLTFTAKATDVDPAAIITYSLGAGAPVGAAISPMTGDFSWTPSEAQGGAVYTVTIIAADQYNSTDSETISIDVAELDNPPVLSNDVVSTDEDTLVTFNPFDNDTEDNSFDFSTINIVSQPSSGTLTFSTANGEMTYTPNANFNGADQAQYQVKDDASADSNIATINFTINSVNDLPVFDSTPIMQVLEEDTYTYDIAVSDVEGDSVTLSAVSLPRWLTLSGTQLTGTPQVGDRGNYDITIEADDGTGVTEQQFTLVVTELDKPPVLSNDVVSTDEDTPVTFNPFDNDTEDNSFDFSTINIVSQPSSGTLTFSTANGEMTYTPNANFNGADQAQYQVKDDAGADSNIATINFTINPVNDLPVFESLPITSVVEGDQYSYQVVASDEEGQPLILTASVLPAWLQLIGDQLVGTPVTADRGVHDVVLSVSDGEDATEQSFEVTVISIHSNDLSMTQKVDSVAPKLGEEFTLTYTITNSGPDTASNVELLIKLTGDTTIMSVDSRCQVNLLVLNCSIPSVAVDQQDDILVSLSSHSLGDIYSYAKLTSSDDADTSNNELGYGLSVTNGLMAEKADTVGEAKSQIVTVGDIDNDGDDDVVLLRGADALATVFANQGSNTFEKIFDVSGSESPVDARLDYINADSNIDLVVATDDNSPTLVFAGNGMGTFVETQQLGISSSHAVETDDINGDGWVDAIVLNKDSADEVYLNQDGALQLSHTLINTETSFRIALADVDKDGNVDALIAKSDGTSHFYRNDQLLDNTGTQGNYRVVETGLVSDLGIVDINGDGTKEFVTAGAINNNDLESVPVNKIYGWSDSLIEMVTFGAVDSSQVIVNDIDGDGDEDLFVANTSGFHQIYLNEDGYLAVTNKLLQNEAYTSSAWVLGDYGMFNLLLAESLSEGSALYINQGGGDFGVAETDLVLTYSANVSTVTTDGVIEAQLRVVNNGPSSAQSVTLTASINSRLNVIRFGSGSEDCTITDSALSCDIGTLMPGDSVMVPLRLLAMNVGEALIRAEVSSVVEDLNPSNNSQEVRIKVTPKRDSGGGQIGFILLLLLGLVAIRRRIL</sequence>
<evidence type="ECO:0000259" key="4">
    <source>
        <dbReference type="PROSITE" id="PS50268"/>
    </source>
</evidence>
<dbReference type="Proteomes" id="UP001501294">
    <property type="component" value="Unassembled WGS sequence"/>
</dbReference>
<dbReference type="Pfam" id="PF01345">
    <property type="entry name" value="DUF11"/>
    <property type="match status" value="2"/>
</dbReference>
<evidence type="ECO:0000256" key="2">
    <source>
        <dbReference type="SAM" id="Phobius"/>
    </source>
</evidence>
<dbReference type="SUPFAM" id="SSF69318">
    <property type="entry name" value="Integrin alpha N-terminal domain"/>
    <property type="match status" value="1"/>
</dbReference>
<dbReference type="SUPFAM" id="SSF49313">
    <property type="entry name" value="Cadherin-like"/>
    <property type="match status" value="3"/>
</dbReference>
<comment type="caution">
    <text evidence="5">The sequence shown here is derived from an EMBL/GenBank/DDBJ whole genome shotgun (WGS) entry which is preliminary data.</text>
</comment>
<reference evidence="6" key="1">
    <citation type="journal article" date="2019" name="Int. J. Syst. Evol. Microbiol.">
        <title>The Global Catalogue of Microorganisms (GCM) 10K type strain sequencing project: providing services to taxonomists for standard genome sequencing and annotation.</title>
        <authorList>
            <consortium name="The Broad Institute Genomics Platform"/>
            <consortium name="The Broad Institute Genome Sequencing Center for Infectious Disease"/>
            <person name="Wu L."/>
            <person name="Ma J."/>
        </authorList>
    </citation>
    <scope>NUCLEOTIDE SEQUENCE [LARGE SCALE GENOMIC DNA]</scope>
    <source>
        <strain evidence="6">JCM 17727</strain>
    </source>
</reference>
<evidence type="ECO:0000256" key="3">
    <source>
        <dbReference type="SAM" id="SignalP"/>
    </source>
</evidence>
<dbReference type="EMBL" id="BAABFU010000001">
    <property type="protein sequence ID" value="GAA4346587.1"/>
    <property type="molecule type" value="Genomic_DNA"/>
</dbReference>
<dbReference type="InterPro" id="IPR032109">
    <property type="entry name" value="Big_3_5"/>
</dbReference>
<dbReference type="NCBIfam" id="NF012211">
    <property type="entry name" value="tand_rpt_95"/>
    <property type="match status" value="2"/>
</dbReference>
<protein>
    <recommendedName>
        <fullName evidence="4">Cadherin domain-containing protein</fullName>
    </recommendedName>
</protein>
<dbReference type="InterPro" id="IPR013517">
    <property type="entry name" value="FG-GAP"/>
</dbReference>
<dbReference type="RefSeq" id="WP_223576867.1">
    <property type="nucleotide sequence ID" value="NZ_BAABFU010000001.1"/>
</dbReference>
<dbReference type="Gene3D" id="2.60.40.10">
    <property type="entry name" value="Immunoglobulins"/>
    <property type="match status" value="5"/>
</dbReference>
<name>A0ABP8HX03_9GAMM</name>
<feature type="chain" id="PRO_5046655183" description="Cadherin domain-containing protein" evidence="3">
    <location>
        <begin position="24"/>
        <end position="1360"/>
    </location>
</feature>
<dbReference type="Pfam" id="PF13517">
    <property type="entry name" value="FG-GAP_3"/>
    <property type="match status" value="1"/>
</dbReference>
<dbReference type="Pfam" id="PF05345">
    <property type="entry name" value="He_PIG"/>
    <property type="match status" value="3"/>
</dbReference>
<feature type="transmembrane region" description="Helical" evidence="2">
    <location>
        <begin position="1338"/>
        <end position="1355"/>
    </location>
</feature>
<dbReference type="InterPro" id="IPR013783">
    <property type="entry name" value="Ig-like_fold"/>
</dbReference>
<keyword evidence="2" id="KW-0812">Transmembrane</keyword>
<accession>A0ABP8HX03</accession>
<dbReference type="PROSITE" id="PS50268">
    <property type="entry name" value="CADHERIN_2"/>
    <property type="match status" value="1"/>
</dbReference>
<feature type="signal peptide" evidence="3">
    <location>
        <begin position="1"/>
        <end position="23"/>
    </location>
</feature>